<evidence type="ECO:0000313" key="3">
    <source>
        <dbReference type="Proteomes" id="UP000031338"/>
    </source>
</evidence>
<name>A0A0B8ZH58_9SPHN</name>
<proteinExistence type="predicted"/>
<evidence type="ECO:0000313" key="2">
    <source>
        <dbReference type="EMBL" id="KHS45573.1"/>
    </source>
</evidence>
<evidence type="ECO:0000256" key="1">
    <source>
        <dbReference type="SAM" id="MobiDB-lite"/>
    </source>
</evidence>
<dbReference type="Proteomes" id="UP000031338">
    <property type="component" value="Unassembled WGS sequence"/>
</dbReference>
<dbReference type="PATRIC" id="fig|48936.3.peg.2599"/>
<sequence>MAEGSATGAAGDGTGAGTGTATTGGDGVAPGCPVVARGGGASGTTGPCAAELGFSDGGNCHVVASCARAALAQSASAAAEMTNDPGNNLIAGA</sequence>
<comment type="caution">
    <text evidence="2">The sequence shown here is derived from an EMBL/GenBank/DDBJ whole genome shotgun (WGS) entry which is preliminary data.</text>
</comment>
<dbReference type="RefSeq" id="WP_156135789.1">
    <property type="nucleotide sequence ID" value="NZ_JRVC01000012.1"/>
</dbReference>
<dbReference type="AlphaFoldDB" id="A0A0B8ZH58"/>
<gene>
    <name evidence="2" type="ORF">NJ75_02592</name>
</gene>
<feature type="compositionally biased region" description="Gly residues" evidence="1">
    <location>
        <begin position="10"/>
        <end position="28"/>
    </location>
</feature>
<keyword evidence="3" id="KW-1185">Reference proteome</keyword>
<feature type="region of interest" description="Disordered" evidence="1">
    <location>
        <begin position="1"/>
        <end position="32"/>
    </location>
</feature>
<organism evidence="2 3">
    <name type="scientific">Novosphingobium subterraneum</name>
    <dbReference type="NCBI Taxonomy" id="48936"/>
    <lineage>
        <taxon>Bacteria</taxon>
        <taxon>Pseudomonadati</taxon>
        <taxon>Pseudomonadota</taxon>
        <taxon>Alphaproteobacteria</taxon>
        <taxon>Sphingomonadales</taxon>
        <taxon>Sphingomonadaceae</taxon>
        <taxon>Novosphingobium</taxon>
    </lineage>
</organism>
<dbReference type="EMBL" id="JRVC01000012">
    <property type="protein sequence ID" value="KHS45573.1"/>
    <property type="molecule type" value="Genomic_DNA"/>
</dbReference>
<accession>A0A0B8ZH58</accession>
<protein>
    <submittedName>
        <fullName evidence="2">Uncharacterized protein</fullName>
    </submittedName>
</protein>
<reference evidence="2 3" key="1">
    <citation type="submission" date="2014-10" db="EMBL/GenBank/DDBJ databases">
        <title>Draft genome sequence of Novosphingobium subterraneum DSM 12447.</title>
        <authorList>
            <person name="Gan H.M."/>
            <person name="Gan H.Y."/>
            <person name="Savka M.A."/>
        </authorList>
    </citation>
    <scope>NUCLEOTIDE SEQUENCE [LARGE SCALE GENOMIC DNA]</scope>
    <source>
        <strain evidence="2 3">DSM 12447</strain>
    </source>
</reference>